<accession>A0ACC2UEI5</accession>
<name>A0ACC2UEI5_9FUNG</name>
<proteinExistence type="predicted"/>
<dbReference type="Proteomes" id="UP001165960">
    <property type="component" value="Unassembled WGS sequence"/>
</dbReference>
<comment type="caution">
    <text evidence="1">The sequence shown here is derived from an EMBL/GenBank/DDBJ whole genome shotgun (WGS) entry which is preliminary data.</text>
</comment>
<organism evidence="1 2">
    <name type="scientific">Entomophthora muscae</name>
    <dbReference type="NCBI Taxonomy" id="34485"/>
    <lineage>
        <taxon>Eukaryota</taxon>
        <taxon>Fungi</taxon>
        <taxon>Fungi incertae sedis</taxon>
        <taxon>Zoopagomycota</taxon>
        <taxon>Entomophthoromycotina</taxon>
        <taxon>Entomophthoromycetes</taxon>
        <taxon>Entomophthorales</taxon>
        <taxon>Entomophthoraceae</taxon>
        <taxon>Entomophthora</taxon>
    </lineage>
</organism>
<keyword evidence="2" id="KW-1185">Reference proteome</keyword>
<evidence type="ECO:0000313" key="2">
    <source>
        <dbReference type="Proteomes" id="UP001165960"/>
    </source>
</evidence>
<evidence type="ECO:0000313" key="1">
    <source>
        <dbReference type="EMBL" id="KAJ9085448.1"/>
    </source>
</evidence>
<gene>
    <name evidence="1" type="ORF">DSO57_1013907</name>
</gene>
<reference evidence="1" key="1">
    <citation type="submission" date="2022-04" db="EMBL/GenBank/DDBJ databases">
        <title>Genome of the entomopathogenic fungus Entomophthora muscae.</title>
        <authorList>
            <person name="Elya C."/>
            <person name="Lovett B.R."/>
            <person name="Lee E."/>
            <person name="Macias A.M."/>
            <person name="Hajek A.E."/>
            <person name="De Bivort B.L."/>
            <person name="Kasson M.T."/>
            <person name="De Fine Licht H.H."/>
            <person name="Stajich J.E."/>
        </authorList>
    </citation>
    <scope>NUCLEOTIDE SEQUENCE</scope>
    <source>
        <strain evidence="1">Berkeley</strain>
    </source>
</reference>
<protein>
    <submittedName>
        <fullName evidence="1">Uncharacterized protein</fullName>
    </submittedName>
</protein>
<sequence>MDVVQERVDRLLHDDYTKLDGYERWLMKSIALVINSFLDSLHWVGYLAMPVGVYVAGLPVWLRTLGVVWGLSHVCFEVYWKHKLGGLKRRKLVSGPEERRESLMRAIEGFGELQPLLEPWLIKRPSGPIGAAYFLEWLTWITFDKSVEQLTEKEKEEVATYMQILEKRMVQPSQEFKMQPFCTMRPSIDDFKMELLPLAVYSVVWCMRESCIVALKMVGFERHQEGDVRYLHRQPVKEEGTPIMFIHGISAGFVPYVMMLVKLANQFPHRQIILLEVPHIAMELTTAIPDRGATLDAIDAIATKHGILKFSLSAHSYGTLIASWIIRNRPSLVAKLSLVDPVCFRLWDATLAHNFLYAKPISFMHDLIRNFVTKEYLINHSVSREVYWSQMVLFPSDITVPTTVIISTKDWVINPSGCYEYLKPHISNIHLINTFHGGFGFSQEFTHKFLNSL</sequence>
<dbReference type="EMBL" id="QTSX02000762">
    <property type="protein sequence ID" value="KAJ9085448.1"/>
    <property type="molecule type" value="Genomic_DNA"/>
</dbReference>